<dbReference type="EMBL" id="CAMGYJ010000002">
    <property type="protein sequence ID" value="CAI0387816.1"/>
    <property type="molecule type" value="Genomic_DNA"/>
</dbReference>
<feature type="compositionally biased region" description="Acidic residues" evidence="1">
    <location>
        <begin position="11"/>
        <end position="26"/>
    </location>
</feature>
<reference evidence="3" key="1">
    <citation type="submission" date="2022-08" db="EMBL/GenBank/DDBJ databases">
        <authorList>
            <person name="Gutierrez-Valencia J."/>
        </authorList>
    </citation>
    <scope>NUCLEOTIDE SEQUENCE</scope>
</reference>
<comment type="caution">
    <text evidence="3">The sequence shown here is derived from an EMBL/GenBank/DDBJ whole genome shotgun (WGS) entry which is preliminary data.</text>
</comment>
<keyword evidence="4" id="KW-1185">Reference proteome</keyword>
<dbReference type="GO" id="GO:0007034">
    <property type="term" value="P:vacuolar transport"/>
    <property type="evidence" value="ECO:0007669"/>
    <property type="project" value="InterPro"/>
</dbReference>
<proteinExistence type="predicted"/>
<protein>
    <submittedName>
        <fullName evidence="3">Uncharacterized protein</fullName>
    </submittedName>
</protein>
<dbReference type="Pfam" id="PF03357">
    <property type="entry name" value="Snf7"/>
    <property type="match status" value="1"/>
</dbReference>
<dbReference type="EMBL" id="CAMGYJ010000002">
    <property type="protein sequence ID" value="CAI0387442.1"/>
    <property type="molecule type" value="Genomic_DNA"/>
</dbReference>
<evidence type="ECO:0000313" key="2">
    <source>
        <dbReference type="EMBL" id="CAI0387442.1"/>
    </source>
</evidence>
<evidence type="ECO:0000313" key="3">
    <source>
        <dbReference type="EMBL" id="CAI0387816.1"/>
    </source>
</evidence>
<dbReference type="Proteomes" id="UP001154282">
    <property type="component" value="Unassembled WGS sequence"/>
</dbReference>
<dbReference type="PANTHER" id="PTHR10476">
    <property type="entry name" value="CHARGED MULTIVESICULAR BODY PROTEIN"/>
    <property type="match status" value="1"/>
</dbReference>
<dbReference type="AlphaFoldDB" id="A0AAV0HR88"/>
<evidence type="ECO:0000256" key="1">
    <source>
        <dbReference type="SAM" id="MobiDB-lite"/>
    </source>
</evidence>
<dbReference type="InterPro" id="IPR005024">
    <property type="entry name" value="Snf7_fam"/>
</dbReference>
<name>A0AAV0HR88_9ROSI</name>
<feature type="region of interest" description="Disordered" evidence="1">
    <location>
        <begin position="1"/>
        <end position="26"/>
    </location>
</feature>
<gene>
    <name evidence="2" type="ORF">LITE_LOCUS5452</name>
    <name evidence="3" type="ORF">LITE_LOCUS5619</name>
</gene>
<accession>A0AAV0HR88</accession>
<dbReference type="Gene3D" id="6.10.140.1230">
    <property type="match status" value="1"/>
</dbReference>
<organism evidence="3 4">
    <name type="scientific">Linum tenue</name>
    <dbReference type="NCBI Taxonomy" id="586396"/>
    <lineage>
        <taxon>Eukaryota</taxon>
        <taxon>Viridiplantae</taxon>
        <taxon>Streptophyta</taxon>
        <taxon>Embryophyta</taxon>
        <taxon>Tracheophyta</taxon>
        <taxon>Spermatophyta</taxon>
        <taxon>Magnoliopsida</taxon>
        <taxon>eudicotyledons</taxon>
        <taxon>Gunneridae</taxon>
        <taxon>Pentapetalae</taxon>
        <taxon>rosids</taxon>
        <taxon>fabids</taxon>
        <taxon>Malpighiales</taxon>
        <taxon>Linaceae</taxon>
        <taxon>Linum</taxon>
    </lineage>
</organism>
<sequence length="85" mass="8938">MEMVSEVMGDAMDDALGDDDEEEETEELVSQVLDEIGINLVNAPSSAVAAPAAKGKVAQVESAAEGEDSGIDSDLQARLDNLRKM</sequence>
<evidence type="ECO:0000313" key="4">
    <source>
        <dbReference type="Proteomes" id="UP001154282"/>
    </source>
</evidence>